<dbReference type="InterPro" id="IPR029058">
    <property type="entry name" value="AB_hydrolase_fold"/>
</dbReference>
<feature type="domain" description="AB hydrolase-1" evidence="1">
    <location>
        <begin position="24"/>
        <end position="248"/>
    </location>
</feature>
<proteinExistence type="predicted"/>
<comment type="caution">
    <text evidence="2">The sequence shown here is derived from an EMBL/GenBank/DDBJ whole genome shotgun (WGS) entry which is preliminary data.</text>
</comment>
<dbReference type="AlphaFoldDB" id="A0A4Q7MJI0"/>
<dbReference type="Gene3D" id="3.40.50.1820">
    <property type="entry name" value="alpha/beta hydrolase"/>
    <property type="match status" value="1"/>
</dbReference>
<dbReference type="PANTHER" id="PTHR43689">
    <property type="entry name" value="HYDROLASE"/>
    <property type="match status" value="1"/>
</dbReference>
<dbReference type="SUPFAM" id="SSF53474">
    <property type="entry name" value="alpha/beta-Hydrolases"/>
    <property type="match status" value="1"/>
</dbReference>
<dbReference type="RefSeq" id="WP_130351700.1">
    <property type="nucleotide sequence ID" value="NZ_SGWY01000001.1"/>
</dbReference>
<dbReference type="PANTHER" id="PTHR43689:SF8">
    <property type="entry name" value="ALPHA_BETA-HYDROLASES SUPERFAMILY PROTEIN"/>
    <property type="match status" value="1"/>
</dbReference>
<sequence length="278" mass="29421">MTDFITTALGDRVAYDLRGDGPAVIFVAGAGPYRAIDPWTTETAELAARRGIRTVVFDRLGRGESPAGGRLDLERELVAIATLIELVGGSAVLCGHSSGCSISLAAAARGLPVAGLVLWEAPFGPQDGPARAWAAEVERRIDAGDLEGALAYYMKDMPPEWLDDAKRSPDYPEYVAQVVSYRADGESLAWVESAPMAELFREIRVPVEVLLGDSTFPELFDAAAAISAAIPGATWKQVPGADHSWEPEPMARELVEFVTAAAAAVQAGAGATRSNRPA</sequence>
<keyword evidence="3" id="KW-1185">Reference proteome</keyword>
<dbReference type="OrthoDB" id="63519at2"/>
<dbReference type="Proteomes" id="UP000293289">
    <property type="component" value="Unassembled WGS sequence"/>
</dbReference>
<evidence type="ECO:0000313" key="2">
    <source>
        <dbReference type="EMBL" id="RZS68376.1"/>
    </source>
</evidence>
<accession>A0A4Q7MJI0</accession>
<gene>
    <name evidence="2" type="ORF">EV187_0805</name>
</gene>
<evidence type="ECO:0000259" key="1">
    <source>
        <dbReference type="Pfam" id="PF12697"/>
    </source>
</evidence>
<dbReference type="InterPro" id="IPR000073">
    <property type="entry name" value="AB_hydrolase_1"/>
</dbReference>
<dbReference type="EMBL" id="SGWY01000001">
    <property type="protein sequence ID" value="RZS68376.1"/>
    <property type="molecule type" value="Genomic_DNA"/>
</dbReference>
<dbReference type="GO" id="GO:0003824">
    <property type="term" value="F:catalytic activity"/>
    <property type="evidence" value="ECO:0007669"/>
    <property type="project" value="UniProtKB-ARBA"/>
</dbReference>
<reference evidence="2 3" key="1">
    <citation type="submission" date="2019-02" db="EMBL/GenBank/DDBJ databases">
        <title>Genomic Encyclopedia of Type Strains, Phase IV (KMG-IV): sequencing the most valuable type-strain genomes for metagenomic binning, comparative biology and taxonomic classification.</title>
        <authorList>
            <person name="Goeker M."/>
        </authorList>
    </citation>
    <scope>NUCLEOTIDE SEQUENCE [LARGE SCALE GENOMIC DNA]</scope>
    <source>
        <strain evidence="2 3">DSM 43045</strain>
    </source>
</reference>
<protein>
    <submittedName>
        <fullName evidence="2">Pimeloyl-ACP methyl ester carboxylesterase</fullName>
    </submittedName>
</protein>
<organism evidence="2 3">
    <name type="scientific">Agromyces ramosus</name>
    <dbReference type="NCBI Taxonomy" id="33879"/>
    <lineage>
        <taxon>Bacteria</taxon>
        <taxon>Bacillati</taxon>
        <taxon>Actinomycetota</taxon>
        <taxon>Actinomycetes</taxon>
        <taxon>Micrococcales</taxon>
        <taxon>Microbacteriaceae</taxon>
        <taxon>Agromyces</taxon>
    </lineage>
</organism>
<name>A0A4Q7MJI0_9MICO</name>
<evidence type="ECO:0000313" key="3">
    <source>
        <dbReference type="Proteomes" id="UP000293289"/>
    </source>
</evidence>
<dbReference type="Pfam" id="PF12697">
    <property type="entry name" value="Abhydrolase_6"/>
    <property type="match status" value="1"/>
</dbReference>